<dbReference type="AlphaFoldDB" id="A0A2K3CN64"/>
<dbReference type="Proteomes" id="UP000006906">
    <property type="component" value="Unassembled WGS sequence"/>
</dbReference>
<organism evidence="2 3">
    <name type="scientific">Chlamydomonas reinhardtii</name>
    <name type="common">Chlamydomonas smithii</name>
    <dbReference type="NCBI Taxonomy" id="3055"/>
    <lineage>
        <taxon>Eukaryota</taxon>
        <taxon>Viridiplantae</taxon>
        <taxon>Chlorophyta</taxon>
        <taxon>core chlorophytes</taxon>
        <taxon>Chlorophyceae</taxon>
        <taxon>CS clade</taxon>
        <taxon>Chlamydomonadales</taxon>
        <taxon>Chlamydomonadaceae</taxon>
        <taxon>Chlamydomonas</taxon>
    </lineage>
</organism>
<keyword evidence="3" id="KW-1185">Reference proteome</keyword>
<accession>A0A2K3CN64</accession>
<evidence type="ECO:0000313" key="3">
    <source>
        <dbReference type="Proteomes" id="UP000006906"/>
    </source>
</evidence>
<proteinExistence type="predicted"/>
<dbReference type="KEGG" id="cre:CHLRE_23g754597v5"/>
<feature type="region of interest" description="Disordered" evidence="1">
    <location>
        <begin position="1"/>
        <end position="23"/>
    </location>
</feature>
<dbReference type="Gramene" id="PNW69713">
    <property type="protein sequence ID" value="PNW69713"/>
    <property type="gene ID" value="CHLRE_23g754597v5"/>
</dbReference>
<dbReference type="EMBL" id="KZ454950">
    <property type="protein sequence ID" value="PNW69713.1"/>
    <property type="molecule type" value="Genomic_DNA"/>
</dbReference>
<evidence type="ECO:0000313" key="2">
    <source>
        <dbReference type="EMBL" id="PNW69713.1"/>
    </source>
</evidence>
<gene>
    <name evidence="2" type="ORF">CHLRE_23g754597v5</name>
</gene>
<dbReference type="RefSeq" id="XP_042914138.1">
    <property type="nucleotide sequence ID" value="XM_043072930.1"/>
</dbReference>
<dbReference type="InParanoid" id="A0A2K3CN64"/>
<name>A0A2K3CN64_CHLRE</name>
<reference evidence="2 3" key="1">
    <citation type="journal article" date="2007" name="Science">
        <title>The Chlamydomonas genome reveals the evolution of key animal and plant functions.</title>
        <authorList>
            <person name="Merchant S.S."/>
            <person name="Prochnik S.E."/>
            <person name="Vallon O."/>
            <person name="Harris E.H."/>
            <person name="Karpowicz S.J."/>
            <person name="Witman G.B."/>
            <person name="Terry A."/>
            <person name="Salamov A."/>
            <person name="Fritz-Laylin L.K."/>
            <person name="Marechal-Drouard L."/>
            <person name="Marshall W.F."/>
            <person name="Qu L.H."/>
            <person name="Nelson D.R."/>
            <person name="Sanderfoot A.A."/>
            <person name="Spalding M.H."/>
            <person name="Kapitonov V.V."/>
            <person name="Ren Q."/>
            <person name="Ferris P."/>
            <person name="Lindquist E."/>
            <person name="Shapiro H."/>
            <person name="Lucas S.M."/>
            <person name="Grimwood J."/>
            <person name="Schmutz J."/>
            <person name="Cardol P."/>
            <person name="Cerutti H."/>
            <person name="Chanfreau G."/>
            <person name="Chen C.L."/>
            <person name="Cognat V."/>
            <person name="Croft M.T."/>
            <person name="Dent R."/>
            <person name="Dutcher S."/>
            <person name="Fernandez E."/>
            <person name="Fukuzawa H."/>
            <person name="Gonzalez-Ballester D."/>
            <person name="Gonzalez-Halphen D."/>
            <person name="Hallmann A."/>
            <person name="Hanikenne M."/>
            <person name="Hippler M."/>
            <person name="Inwood W."/>
            <person name="Jabbari K."/>
            <person name="Kalanon M."/>
            <person name="Kuras R."/>
            <person name="Lefebvre P.A."/>
            <person name="Lemaire S.D."/>
            <person name="Lobanov A.V."/>
            <person name="Lohr M."/>
            <person name="Manuell A."/>
            <person name="Meier I."/>
            <person name="Mets L."/>
            <person name="Mittag M."/>
            <person name="Mittelmeier T."/>
            <person name="Moroney J.V."/>
            <person name="Moseley J."/>
            <person name="Napoli C."/>
            <person name="Nedelcu A.M."/>
            <person name="Niyogi K."/>
            <person name="Novoselov S.V."/>
            <person name="Paulsen I.T."/>
            <person name="Pazour G."/>
            <person name="Purton S."/>
            <person name="Ral J.P."/>
            <person name="Riano-Pachon D.M."/>
            <person name="Riekhof W."/>
            <person name="Rymarquis L."/>
            <person name="Schroda M."/>
            <person name="Stern D."/>
            <person name="Umen J."/>
            <person name="Willows R."/>
            <person name="Wilson N."/>
            <person name="Zimmer S.L."/>
            <person name="Allmer J."/>
            <person name="Balk J."/>
            <person name="Bisova K."/>
            <person name="Chen C.J."/>
            <person name="Elias M."/>
            <person name="Gendler K."/>
            <person name="Hauser C."/>
            <person name="Lamb M.R."/>
            <person name="Ledford H."/>
            <person name="Long J.C."/>
            <person name="Minagawa J."/>
            <person name="Page M.D."/>
            <person name="Pan J."/>
            <person name="Pootakham W."/>
            <person name="Roje S."/>
            <person name="Rose A."/>
            <person name="Stahlberg E."/>
            <person name="Terauchi A.M."/>
            <person name="Yang P."/>
            <person name="Ball S."/>
            <person name="Bowler C."/>
            <person name="Dieckmann C.L."/>
            <person name="Gladyshev V.N."/>
            <person name="Green P."/>
            <person name="Jorgensen R."/>
            <person name="Mayfield S."/>
            <person name="Mueller-Roeber B."/>
            <person name="Rajamani S."/>
            <person name="Sayre R.T."/>
            <person name="Brokstein P."/>
            <person name="Dubchak I."/>
            <person name="Goodstein D."/>
            <person name="Hornick L."/>
            <person name="Huang Y.W."/>
            <person name="Jhaveri J."/>
            <person name="Luo Y."/>
            <person name="Martinez D."/>
            <person name="Ngau W.C."/>
            <person name="Otillar B."/>
            <person name="Poliakov A."/>
            <person name="Porter A."/>
            <person name="Szajkowski L."/>
            <person name="Werner G."/>
            <person name="Zhou K."/>
            <person name="Grigoriev I.V."/>
            <person name="Rokhsar D.S."/>
            <person name="Grossman A.R."/>
        </authorList>
    </citation>
    <scope>NUCLEOTIDE SEQUENCE [LARGE SCALE GENOMIC DNA]</scope>
    <source>
        <strain evidence="3">CC-503</strain>
    </source>
</reference>
<protein>
    <submittedName>
        <fullName evidence="2">Uncharacterized protein</fullName>
    </submittedName>
</protein>
<evidence type="ECO:0000256" key="1">
    <source>
        <dbReference type="SAM" id="MobiDB-lite"/>
    </source>
</evidence>
<sequence length="54" mass="5598">MDRPSDTGTHQAPGGISNSVQSIFAPTETASPLQVWGLHYCTLPGMHVCMAGAA</sequence>
<dbReference type="GeneID" id="66057295"/>